<dbReference type="InterPro" id="IPR036259">
    <property type="entry name" value="MFS_trans_sf"/>
</dbReference>
<keyword evidence="11" id="KW-1185">Reference proteome</keyword>
<keyword evidence="7 8" id="KW-0472">Membrane</keyword>
<reference evidence="10 11" key="1">
    <citation type="submission" date="2020-05" db="EMBL/GenBank/DDBJ databases">
        <title>Draft genome sequence of Desulfovibrio sp. strain HN2T.</title>
        <authorList>
            <person name="Ueno A."/>
            <person name="Tamazawa S."/>
            <person name="Tamamura S."/>
            <person name="Murakami T."/>
            <person name="Kiyama T."/>
            <person name="Inomata H."/>
            <person name="Amano Y."/>
            <person name="Miyakawa K."/>
            <person name="Tamaki H."/>
            <person name="Naganuma T."/>
            <person name="Kaneko K."/>
        </authorList>
    </citation>
    <scope>NUCLEOTIDE SEQUENCE [LARGE SCALE GENOMIC DNA]</scope>
    <source>
        <strain evidence="10 11">HN2</strain>
    </source>
</reference>
<feature type="domain" description="Major facilitator superfamily (MFS) profile" evidence="9">
    <location>
        <begin position="6"/>
        <end position="505"/>
    </location>
</feature>
<comment type="caution">
    <text evidence="10">The sequence shown here is derived from an EMBL/GenBank/DDBJ whole genome shotgun (WGS) entry which is preliminary data.</text>
</comment>
<dbReference type="PANTHER" id="PTHR42718">
    <property type="entry name" value="MAJOR FACILITATOR SUPERFAMILY MULTIDRUG TRANSPORTER MFSC"/>
    <property type="match status" value="1"/>
</dbReference>
<gene>
    <name evidence="10" type="ORF">DSM101010T_14280</name>
</gene>
<feature type="transmembrane region" description="Helical" evidence="8">
    <location>
        <begin position="44"/>
        <end position="65"/>
    </location>
</feature>
<dbReference type="GO" id="GO:0022857">
    <property type="term" value="F:transmembrane transporter activity"/>
    <property type="evidence" value="ECO:0007669"/>
    <property type="project" value="InterPro"/>
</dbReference>
<feature type="transmembrane region" description="Helical" evidence="8">
    <location>
        <begin position="228"/>
        <end position="247"/>
    </location>
</feature>
<dbReference type="InterPro" id="IPR020846">
    <property type="entry name" value="MFS_dom"/>
</dbReference>
<dbReference type="PRINTS" id="PR01036">
    <property type="entry name" value="TCRTETB"/>
</dbReference>
<dbReference type="CDD" id="cd17503">
    <property type="entry name" value="MFS_LmrB_MDR_like"/>
    <property type="match status" value="1"/>
</dbReference>
<evidence type="ECO:0000313" key="11">
    <source>
        <dbReference type="Proteomes" id="UP000503840"/>
    </source>
</evidence>
<dbReference type="InterPro" id="IPR011701">
    <property type="entry name" value="MFS"/>
</dbReference>
<feature type="transmembrane region" description="Helical" evidence="8">
    <location>
        <begin position="399"/>
        <end position="417"/>
    </location>
</feature>
<keyword evidence="6 8" id="KW-1133">Transmembrane helix</keyword>
<dbReference type="Proteomes" id="UP000503840">
    <property type="component" value="Unassembled WGS sequence"/>
</dbReference>
<evidence type="ECO:0000313" key="10">
    <source>
        <dbReference type="EMBL" id="GFM33063.1"/>
    </source>
</evidence>
<dbReference type="GO" id="GO:0005886">
    <property type="term" value="C:plasma membrane"/>
    <property type="evidence" value="ECO:0007669"/>
    <property type="project" value="UniProtKB-SubCell"/>
</dbReference>
<dbReference type="Pfam" id="PF07690">
    <property type="entry name" value="MFS_1"/>
    <property type="match status" value="1"/>
</dbReference>
<dbReference type="Gene3D" id="1.20.1720.10">
    <property type="entry name" value="Multidrug resistance protein D"/>
    <property type="match status" value="1"/>
</dbReference>
<evidence type="ECO:0000256" key="6">
    <source>
        <dbReference type="ARBA" id="ARBA00022989"/>
    </source>
</evidence>
<dbReference type="Gene3D" id="1.20.1250.20">
    <property type="entry name" value="MFS general substrate transporter like domains"/>
    <property type="match status" value="1"/>
</dbReference>
<feature type="transmembrane region" description="Helical" evidence="8">
    <location>
        <begin position="482"/>
        <end position="500"/>
    </location>
</feature>
<dbReference type="InterPro" id="IPR005829">
    <property type="entry name" value="Sugar_transporter_CS"/>
</dbReference>
<dbReference type="InterPro" id="IPR004638">
    <property type="entry name" value="EmrB-like"/>
</dbReference>
<organism evidence="10 11">
    <name type="scientific">Desulfovibrio subterraneus</name>
    <dbReference type="NCBI Taxonomy" id="2718620"/>
    <lineage>
        <taxon>Bacteria</taxon>
        <taxon>Pseudomonadati</taxon>
        <taxon>Thermodesulfobacteriota</taxon>
        <taxon>Desulfovibrionia</taxon>
        <taxon>Desulfovibrionales</taxon>
        <taxon>Desulfovibrionaceae</taxon>
        <taxon>Desulfovibrio</taxon>
    </lineage>
</organism>
<evidence type="ECO:0000256" key="5">
    <source>
        <dbReference type="ARBA" id="ARBA00022692"/>
    </source>
</evidence>
<dbReference type="AlphaFoldDB" id="A0A7J0BH37"/>
<keyword evidence="5 8" id="KW-0812">Transmembrane</keyword>
<dbReference type="NCBIfam" id="TIGR00711">
    <property type="entry name" value="efflux_EmrB"/>
    <property type="match status" value="1"/>
</dbReference>
<feature type="transmembrane region" description="Helical" evidence="8">
    <location>
        <begin position="130"/>
        <end position="152"/>
    </location>
</feature>
<sequence length="513" mass="55421">MNPWFIALAVMLATVLEVLDTSVANVALPHMAGNLSASTEEATWVLTSYLVSNAIVLPMTGWLSTTFGRKRFLLSCVVLFIIASGACGAAPTLGTLVFARIIQGAAGGALQPLSQSILMESFPPEKRGVAMAVFGLGVVVAPIIGPTLGGWITDNYSWRWIFYINLPLGLLALFMCHSFIEDPPYLQDIKNQRKGSVDYIGFAFMSVGLATLQIILDQGQQVDWFSAVWLRWFTAICVVSLIAFVYWELHVKHPIVDLRVLKNKNFAAGTVLIFMVGIVLYSTVTMLPLFLQNLLHYPALDSGMALSPRGMGAVLAMFLVSRLIGRVDSRMLIGLGFAMLAYSSWRFGSLNITIGMGDIIIPNVIMGLGMGFVFVPLSTTAMASLPVEKMGNAAGIYNLMRNIGGGVGISVVTTMLSRGAQANQAHLAAHTSQYDPVFRQYAAGLTESLKGHVPIGSEHQSALATIYKMMVEQATLLSFIDIFRWLAVVCALCITGVFILRKSGRSAGPVAAH</sequence>
<name>A0A7J0BH37_9BACT</name>
<keyword evidence="3" id="KW-0813">Transport</keyword>
<feature type="transmembrane region" description="Helical" evidence="8">
    <location>
        <begin position="331"/>
        <end position="348"/>
    </location>
</feature>
<feature type="transmembrane region" description="Helical" evidence="8">
    <location>
        <begin position="303"/>
        <end position="324"/>
    </location>
</feature>
<protein>
    <submittedName>
        <fullName evidence="10">EmrB/QacA family drug resistance transporter</fullName>
    </submittedName>
</protein>
<dbReference type="PANTHER" id="PTHR42718:SF9">
    <property type="entry name" value="MAJOR FACILITATOR SUPERFAMILY MULTIDRUG TRANSPORTER MFSC"/>
    <property type="match status" value="1"/>
</dbReference>
<evidence type="ECO:0000256" key="1">
    <source>
        <dbReference type="ARBA" id="ARBA00004651"/>
    </source>
</evidence>
<evidence type="ECO:0000256" key="3">
    <source>
        <dbReference type="ARBA" id="ARBA00022448"/>
    </source>
</evidence>
<keyword evidence="4" id="KW-1003">Cell membrane</keyword>
<dbReference type="EMBL" id="BLVO01000013">
    <property type="protein sequence ID" value="GFM33063.1"/>
    <property type="molecule type" value="Genomic_DNA"/>
</dbReference>
<dbReference type="SUPFAM" id="SSF103473">
    <property type="entry name" value="MFS general substrate transporter"/>
    <property type="match status" value="1"/>
</dbReference>
<evidence type="ECO:0000256" key="2">
    <source>
        <dbReference type="ARBA" id="ARBA00008537"/>
    </source>
</evidence>
<evidence type="ECO:0000259" key="9">
    <source>
        <dbReference type="PROSITE" id="PS50850"/>
    </source>
</evidence>
<evidence type="ECO:0000256" key="8">
    <source>
        <dbReference type="SAM" id="Phobius"/>
    </source>
</evidence>
<comment type="subcellular location">
    <subcellularLocation>
        <location evidence="1">Cell membrane</location>
        <topology evidence="1">Multi-pass membrane protein</topology>
    </subcellularLocation>
</comment>
<dbReference type="PROSITE" id="PS00217">
    <property type="entry name" value="SUGAR_TRANSPORT_2"/>
    <property type="match status" value="1"/>
</dbReference>
<feature type="transmembrane region" description="Helical" evidence="8">
    <location>
        <begin position="360"/>
        <end position="387"/>
    </location>
</feature>
<dbReference type="PROSITE" id="PS50850">
    <property type="entry name" value="MFS"/>
    <property type="match status" value="1"/>
</dbReference>
<feature type="transmembrane region" description="Helical" evidence="8">
    <location>
        <begin position="158"/>
        <end position="176"/>
    </location>
</feature>
<proteinExistence type="inferred from homology"/>
<evidence type="ECO:0000256" key="7">
    <source>
        <dbReference type="ARBA" id="ARBA00023136"/>
    </source>
</evidence>
<accession>A0A7J0BH37</accession>
<feature type="transmembrane region" description="Helical" evidence="8">
    <location>
        <begin position="72"/>
        <end position="91"/>
    </location>
</feature>
<feature type="transmembrane region" description="Helical" evidence="8">
    <location>
        <begin position="268"/>
        <end position="291"/>
    </location>
</feature>
<comment type="similarity">
    <text evidence="2">Belongs to the major facilitator superfamily. EmrB family.</text>
</comment>
<evidence type="ECO:0000256" key="4">
    <source>
        <dbReference type="ARBA" id="ARBA00022475"/>
    </source>
</evidence>